<dbReference type="GO" id="GO:0003700">
    <property type="term" value="F:DNA-binding transcription factor activity"/>
    <property type="evidence" value="ECO:0007669"/>
    <property type="project" value="TreeGrafter"/>
</dbReference>
<dbReference type="Gene3D" id="3.40.50.2300">
    <property type="match status" value="2"/>
</dbReference>
<dbReference type="RefSeq" id="WP_016960999.1">
    <property type="nucleotide sequence ID" value="NZ_AJWN02000090.1"/>
</dbReference>
<dbReference type="PANTHER" id="PTHR30146">
    <property type="entry name" value="LACI-RELATED TRANSCRIPTIONAL REPRESSOR"/>
    <property type="match status" value="1"/>
</dbReference>
<dbReference type="PANTHER" id="PTHR30146:SF107">
    <property type="entry name" value="TRANSCRIPTIONAL REGULATOR"/>
    <property type="match status" value="1"/>
</dbReference>
<comment type="caution">
    <text evidence="2">The sequence shown here is derived from an EMBL/GenBank/DDBJ whole genome shotgun (WGS) entry which is preliminary data.</text>
</comment>
<dbReference type="AlphaFoldDB" id="A0A1E5BZU8"/>
<evidence type="ECO:0000259" key="1">
    <source>
        <dbReference type="Pfam" id="PF00532"/>
    </source>
</evidence>
<keyword evidence="3" id="KW-1185">Reference proteome</keyword>
<accession>A0A1E5BZU8</accession>
<organism evidence="2 3">
    <name type="scientific">Enterovibrio norvegicus FF-454</name>
    <dbReference type="NCBI Taxonomy" id="1185651"/>
    <lineage>
        <taxon>Bacteria</taxon>
        <taxon>Pseudomonadati</taxon>
        <taxon>Pseudomonadota</taxon>
        <taxon>Gammaproteobacteria</taxon>
        <taxon>Vibrionales</taxon>
        <taxon>Vibrionaceae</taxon>
        <taxon>Enterovibrio</taxon>
    </lineage>
</organism>
<dbReference type="EMBL" id="AJWN02000090">
    <property type="protein sequence ID" value="OEE58787.1"/>
    <property type="molecule type" value="Genomic_DNA"/>
</dbReference>
<gene>
    <name evidence="2" type="ORF">A1OK_01925</name>
</gene>
<proteinExistence type="predicted"/>
<dbReference type="Pfam" id="PF00532">
    <property type="entry name" value="Peripla_BP_1"/>
    <property type="match status" value="1"/>
</dbReference>
<dbReference type="Proteomes" id="UP000095039">
    <property type="component" value="Unassembled WGS sequence"/>
</dbReference>
<dbReference type="GO" id="GO:0000976">
    <property type="term" value="F:transcription cis-regulatory region binding"/>
    <property type="evidence" value="ECO:0007669"/>
    <property type="project" value="TreeGrafter"/>
</dbReference>
<reference evidence="2 3" key="1">
    <citation type="journal article" date="2012" name="Science">
        <title>Ecological populations of bacteria act as socially cohesive units of antibiotic production and resistance.</title>
        <authorList>
            <person name="Cordero O.X."/>
            <person name="Wildschutte H."/>
            <person name="Kirkup B."/>
            <person name="Proehl S."/>
            <person name="Ngo L."/>
            <person name="Hussain F."/>
            <person name="Le Roux F."/>
            <person name="Mincer T."/>
            <person name="Polz M.F."/>
        </authorList>
    </citation>
    <scope>NUCLEOTIDE SEQUENCE [LARGE SCALE GENOMIC DNA]</scope>
    <source>
        <strain evidence="2 3">FF-454</strain>
    </source>
</reference>
<dbReference type="InterPro" id="IPR001761">
    <property type="entry name" value="Peripla_BP/Lac1_sug-bd_dom"/>
</dbReference>
<dbReference type="SUPFAM" id="SSF53822">
    <property type="entry name" value="Periplasmic binding protein-like I"/>
    <property type="match status" value="1"/>
</dbReference>
<dbReference type="InterPro" id="IPR028082">
    <property type="entry name" value="Peripla_BP_I"/>
</dbReference>
<feature type="domain" description="Periplasmic binding protein/LacI sugar binding" evidence="1">
    <location>
        <begin position="13"/>
        <end position="109"/>
    </location>
</feature>
<name>A0A1E5BZU8_9GAMM</name>
<protein>
    <recommendedName>
        <fullName evidence="1">Periplasmic binding protein/LacI sugar binding domain-containing protein</fullName>
    </recommendedName>
</protein>
<evidence type="ECO:0000313" key="2">
    <source>
        <dbReference type="EMBL" id="OEE58787.1"/>
    </source>
</evidence>
<sequence length="110" mass="11991">MGEKLPGLVLVNRCVKDIAPQCVWLDNAQGTYLATKHLIEHGHRDIAYISCEMALDDKAARFEGYQRALQEVGIAVNPDWVEEVPFGEQSGAIAATNLLNKGLPVIDCGV</sequence>
<evidence type="ECO:0000313" key="3">
    <source>
        <dbReference type="Proteomes" id="UP000095039"/>
    </source>
</evidence>